<dbReference type="PANTHER" id="PTHR31118">
    <property type="entry name" value="CYCLASE-LIKE PROTEIN 2"/>
    <property type="match status" value="1"/>
</dbReference>
<organism evidence="1 2">
    <name type="scientific">Ferruginivarius sediminum</name>
    <dbReference type="NCBI Taxonomy" id="2661937"/>
    <lineage>
        <taxon>Bacteria</taxon>
        <taxon>Pseudomonadati</taxon>
        <taxon>Pseudomonadota</taxon>
        <taxon>Alphaproteobacteria</taxon>
        <taxon>Rhodospirillales</taxon>
        <taxon>Rhodospirillaceae</taxon>
        <taxon>Ferruginivarius</taxon>
    </lineage>
</organism>
<dbReference type="GO" id="GO:0019441">
    <property type="term" value="P:L-tryptophan catabolic process to kynurenine"/>
    <property type="evidence" value="ECO:0007669"/>
    <property type="project" value="InterPro"/>
</dbReference>
<dbReference type="PANTHER" id="PTHR31118:SF12">
    <property type="entry name" value="CYCLASE-LIKE PROTEIN 2"/>
    <property type="match status" value="1"/>
</dbReference>
<dbReference type="PROSITE" id="PS51318">
    <property type="entry name" value="TAT"/>
    <property type="match status" value="1"/>
</dbReference>
<keyword evidence="2" id="KW-1185">Reference proteome</keyword>
<name>A0A369TB90_9PROT</name>
<dbReference type="EMBL" id="QPMH01000009">
    <property type="protein sequence ID" value="RDD61774.1"/>
    <property type="molecule type" value="Genomic_DNA"/>
</dbReference>
<evidence type="ECO:0000313" key="1">
    <source>
        <dbReference type="EMBL" id="RDD61774.1"/>
    </source>
</evidence>
<comment type="caution">
    <text evidence="1">The sequence shown here is derived from an EMBL/GenBank/DDBJ whole genome shotgun (WGS) entry which is preliminary data.</text>
</comment>
<evidence type="ECO:0000313" key="2">
    <source>
        <dbReference type="Proteomes" id="UP000253941"/>
    </source>
</evidence>
<dbReference type="Gene3D" id="3.50.30.50">
    <property type="entry name" value="Putative cyclase"/>
    <property type="match status" value="1"/>
</dbReference>
<dbReference type="Pfam" id="PF04199">
    <property type="entry name" value="Cyclase"/>
    <property type="match status" value="1"/>
</dbReference>
<dbReference type="GO" id="GO:0004061">
    <property type="term" value="F:arylformamidase activity"/>
    <property type="evidence" value="ECO:0007669"/>
    <property type="project" value="InterPro"/>
</dbReference>
<dbReference type="AlphaFoldDB" id="A0A369TB90"/>
<dbReference type="SUPFAM" id="SSF102198">
    <property type="entry name" value="Putative cyclase"/>
    <property type="match status" value="1"/>
</dbReference>
<sequence length="275" mass="29464">MCVPGCRETVMNRLSRRNFFRGAGAAALAGAAGAMAPAGPVRAEPASFTKVVDMTHTLHPDFPTYFGKPGLGLDTMARLGDDGFNMNRWSLVEHTGTHMDAPIHFSEDGRTADEVPIEHLVVPLVVVDIREKADSNPDAQVTPDDLKAWVADHGPIPDGACVAMNSGWGRFADSEKFRNADDEGTMHFPGFHIEATQYLLEETSALGMAVDTLSLDFGRSKDFATHYAWLPTNRWGIECLANLDQLPAKGATLIAGGPKIAGATGGPGRMMALMS</sequence>
<gene>
    <name evidence="1" type="ORF">DRB17_11305</name>
</gene>
<dbReference type="Proteomes" id="UP000253941">
    <property type="component" value="Unassembled WGS sequence"/>
</dbReference>
<accession>A0A369TB90</accession>
<reference evidence="1 2" key="1">
    <citation type="submission" date="2018-07" db="EMBL/GenBank/DDBJ databases">
        <title>Venubactetium sediminum gen. nov., sp. nov., isolated from a marine solar saltern.</title>
        <authorList>
            <person name="Wang S."/>
        </authorList>
    </citation>
    <scope>NUCLEOTIDE SEQUENCE [LARGE SCALE GENOMIC DNA]</scope>
    <source>
        <strain evidence="1 2">WD2A32</strain>
    </source>
</reference>
<dbReference type="InterPro" id="IPR037175">
    <property type="entry name" value="KFase_sf"/>
</dbReference>
<protein>
    <submittedName>
        <fullName evidence="1">Cyclase family protein</fullName>
    </submittedName>
</protein>
<dbReference type="InterPro" id="IPR007325">
    <property type="entry name" value="KFase/CYL"/>
</dbReference>
<proteinExistence type="predicted"/>
<dbReference type="InterPro" id="IPR006311">
    <property type="entry name" value="TAT_signal"/>
</dbReference>